<evidence type="ECO:0000256" key="8">
    <source>
        <dbReference type="SAM" id="MobiDB-lite"/>
    </source>
</evidence>
<evidence type="ECO:0000256" key="2">
    <source>
        <dbReference type="ARBA" id="ARBA00022723"/>
    </source>
</evidence>
<protein>
    <recommendedName>
        <fullName evidence="9">C2H2-type domain-containing protein</fullName>
    </recommendedName>
</protein>
<proteinExistence type="predicted"/>
<dbReference type="AlphaFoldDB" id="A0AAD5S478"/>
<feature type="region of interest" description="Disordered" evidence="8">
    <location>
        <begin position="197"/>
        <end position="223"/>
    </location>
</feature>
<dbReference type="GO" id="GO:0010468">
    <property type="term" value="P:regulation of gene expression"/>
    <property type="evidence" value="ECO:0007669"/>
    <property type="project" value="TreeGrafter"/>
</dbReference>
<accession>A0AAD5S478</accession>
<keyword evidence="4 7" id="KW-0863">Zinc-finger</keyword>
<keyword evidence="6" id="KW-0539">Nucleus</keyword>
<dbReference type="EMBL" id="JADGJD010001855">
    <property type="protein sequence ID" value="KAJ3037205.1"/>
    <property type="molecule type" value="Genomic_DNA"/>
</dbReference>
<feature type="compositionally biased region" description="Basic and acidic residues" evidence="8">
    <location>
        <begin position="143"/>
        <end position="152"/>
    </location>
</feature>
<keyword evidence="11" id="KW-1185">Reference proteome</keyword>
<keyword evidence="3" id="KW-0677">Repeat</keyword>
<dbReference type="Proteomes" id="UP001212841">
    <property type="component" value="Unassembled WGS sequence"/>
</dbReference>
<dbReference type="GO" id="GO:0008270">
    <property type="term" value="F:zinc ion binding"/>
    <property type="evidence" value="ECO:0007669"/>
    <property type="project" value="UniProtKB-KW"/>
</dbReference>
<feature type="region of interest" description="Disordered" evidence="8">
    <location>
        <begin position="132"/>
        <end position="152"/>
    </location>
</feature>
<name>A0AAD5S478_9FUNG</name>
<feature type="compositionally biased region" description="Basic and acidic residues" evidence="8">
    <location>
        <begin position="427"/>
        <end position="438"/>
    </location>
</feature>
<feature type="compositionally biased region" description="Acidic residues" evidence="8">
    <location>
        <begin position="474"/>
        <end position="505"/>
    </location>
</feature>
<dbReference type="Gene3D" id="3.30.160.60">
    <property type="entry name" value="Classic Zinc Finger"/>
    <property type="match status" value="2"/>
</dbReference>
<dbReference type="PANTHER" id="PTHR16515">
    <property type="entry name" value="PR DOMAIN ZINC FINGER PROTEIN"/>
    <property type="match status" value="1"/>
</dbReference>
<dbReference type="InterPro" id="IPR036236">
    <property type="entry name" value="Znf_C2H2_sf"/>
</dbReference>
<sequence length="562" mass="63005">MTVPLTWEGSHQAYIGTNLFAWIYARGLFRVEGWKNILESGDFRLNEFALEFPVLCLIDEDKTGFQDSAPWGSSGVNRLLKSAAAQAGFDPKRVSAKGHRTAMARVVNNVLGVEGSRHILAHSATSNAATKLEPIPLPYGGKASEEINRQTETRLSLTRLNADNIQRRVRRRSNKDYRQDDAYRSIDDEWQSIAKSLRQTRNPSQRDSDSESENTPVQLPVPEKQKLLARLEHLDKERSKRQKILREQFRVKESVTAHEQAAVVNNLPQNVAESTRYDMDRRPLSDLIEALERAKRKEQRNICLYCGTSFQSSSTLGSHVLTHTKPYTCSLCDMRFSRHSNLSAHITTQHSGSQPRSKKTKCSKGCGQLLSTPSAERKHAKKCTGTANHSRPGRKIFDEDVAIAGLPCRCSCGATFTKKYGEELHASRCKEGAKRPISDGDVIDLTNDKDGAGVSLDQGSEVRVVRRGGRAVIMEDEEEDDDDRDNDEDRDNDDEDRDDDEDEDDFYQRGIEEGLEGVDDQEYVDEEDMDEGGEVVDDGLGAGLDKGWVLPNGELNYASLRL</sequence>
<evidence type="ECO:0000256" key="4">
    <source>
        <dbReference type="ARBA" id="ARBA00022771"/>
    </source>
</evidence>
<evidence type="ECO:0000256" key="5">
    <source>
        <dbReference type="ARBA" id="ARBA00022833"/>
    </source>
</evidence>
<feature type="compositionally biased region" description="Acidic residues" evidence="8">
    <location>
        <begin position="513"/>
        <end position="537"/>
    </location>
</feature>
<feature type="domain" description="C2H2-type" evidence="9">
    <location>
        <begin position="327"/>
        <end position="355"/>
    </location>
</feature>
<dbReference type="GO" id="GO:0005634">
    <property type="term" value="C:nucleus"/>
    <property type="evidence" value="ECO:0007669"/>
    <property type="project" value="UniProtKB-SubCell"/>
</dbReference>
<evidence type="ECO:0000256" key="1">
    <source>
        <dbReference type="ARBA" id="ARBA00004123"/>
    </source>
</evidence>
<comment type="caution">
    <text evidence="10">The sequence shown here is derived from an EMBL/GenBank/DDBJ whole genome shotgun (WGS) entry which is preliminary data.</text>
</comment>
<dbReference type="Pfam" id="PF00096">
    <property type="entry name" value="zf-C2H2"/>
    <property type="match status" value="1"/>
</dbReference>
<dbReference type="PROSITE" id="PS50157">
    <property type="entry name" value="ZINC_FINGER_C2H2_2"/>
    <property type="match status" value="2"/>
</dbReference>
<dbReference type="PROSITE" id="PS00028">
    <property type="entry name" value="ZINC_FINGER_C2H2_1"/>
    <property type="match status" value="2"/>
</dbReference>
<dbReference type="InterPro" id="IPR013087">
    <property type="entry name" value="Znf_C2H2_type"/>
</dbReference>
<dbReference type="InterPro" id="IPR050331">
    <property type="entry name" value="Zinc_finger"/>
</dbReference>
<dbReference type="SUPFAM" id="SSF57667">
    <property type="entry name" value="beta-beta-alpha zinc fingers"/>
    <property type="match status" value="1"/>
</dbReference>
<feature type="region of interest" description="Disordered" evidence="8">
    <location>
        <begin position="427"/>
        <end position="546"/>
    </location>
</feature>
<evidence type="ECO:0000313" key="10">
    <source>
        <dbReference type="EMBL" id="KAJ3037205.1"/>
    </source>
</evidence>
<feature type="domain" description="C2H2-type" evidence="9">
    <location>
        <begin position="301"/>
        <end position="328"/>
    </location>
</feature>
<evidence type="ECO:0000256" key="6">
    <source>
        <dbReference type="ARBA" id="ARBA00023242"/>
    </source>
</evidence>
<keyword evidence="5" id="KW-0862">Zinc</keyword>
<dbReference type="SMART" id="SM00355">
    <property type="entry name" value="ZnF_C2H2"/>
    <property type="match status" value="2"/>
</dbReference>
<evidence type="ECO:0000256" key="7">
    <source>
        <dbReference type="PROSITE-ProRule" id="PRU00042"/>
    </source>
</evidence>
<gene>
    <name evidence="10" type="ORF">HK097_003581</name>
</gene>
<evidence type="ECO:0000259" key="9">
    <source>
        <dbReference type="PROSITE" id="PS50157"/>
    </source>
</evidence>
<reference evidence="10" key="1">
    <citation type="submission" date="2020-05" db="EMBL/GenBank/DDBJ databases">
        <title>Phylogenomic resolution of chytrid fungi.</title>
        <authorList>
            <person name="Stajich J.E."/>
            <person name="Amses K."/>
            <person name="Simmons R."/>
            <person name="Seto K."/>
            <person name="Myers J."/>
            <person name="Bonds A."/>
            <person name="Quandt C.A."/>
            <person name="Barry K."/>
            <person name="Liu P."/>
            <person name="Grigoriev I."/>
            <person name="Longcore J.E."/>
            <person name="James T.Y."/>
        </authorList>
    </citation>
    <scope>NUCLEOTIDE SEQUENCE</scope>
    <source>
        <strain evidence="10">JEL0318</strain>
    </source>
</reference>
<dbReference type="FunFam" id="3.30.160.60:FF:000100">
    <property type="entry name" value="Zinc finger 45-like"/>
    <property type="match status" value="1"/>
</dbReference>
<evidence type="ECO:0000313" key="11">
    <source>
        <dbReference type="Proteomes" id="UP001212841"/>
    </source>
</evidence>
<comment type="subcellular location">
    <subcellularLocation>
        <location evidence="1">Nucleus</location>
    </subcellularLocation>
</comment>
<keyword evidence="2" id="KW-0479">Metal-binding</keyword>
<dbReference type="PANTHER" id="PTHR16515:SF66">
    <property type="entry name" value="C2H2-TYPE DOMAIN-CONTAINING PROTEIN"/>
    <property type="match status" value="1"/>
</dbReference>
<organism evidence="10 11">
    <name type="scientific">Rhizophlyctis rosea</name>
    <dbReference type="NCBI Taxonomy" id="64517"/>
    <lineage>
        <taxon>Eukaryota</taxon>
        <taxon>Fungi</taxon>
        <taxon>Fungi incertae sedis</taxon>
        <taxon>Chytridiomycota</taxon>
        <taxon>Chytridiomycota incertae sedis</taxon>
        <taxon>Chytridiomycetes</taxon>
        <taxon>Rhizophlyctidales</taxon>
        <taxon>Rhizophlyctidaceae</taxon>
        <taxon>Rhizophlyctis</taxon>
    </lineage>
</organism>
<evidence type="ECO:0000256" key="3">
    <source>
        <dbReference type="ARBA" id="ARBA00022737"/>
    </source>
</evidence>